<dbReference type="Gene3D" id="2.40.10.220">
    <property type="entry name" value="predicted glycosyltransferase like domains"/>
    <property type="match status" value="1"/>
</dbReference>
<evidence type="ECO:0000313" key="3">
    <source>
        <dbReference type="Proteomes" id="UP000564644"/>
    </source>
</evidence>
<dbReference type="SUPFAM" id="SSF141371">
    <property type="entry name" value="PilZ domain-like"/>
    <property type="match status" value="1"/>
</dbReference>
<dbReference type="Pfam" id="PF07238">
    <property type="entry name" value="PilZ"/>
    <property type="match status" value="1"/>
</dbReference>
<dbReference type="InterPro" id="IPR009875">
    <property type="entry name" value="PilZ_domain"/>
</dbReference>
<organism evidence="2 3">
    <name type="scientific">Cohnella zeiphila</name>
    <dbReference type="NCBI Taxonomy" id="2761120"/>
    <lineage>
        <taxon>Bacteria</taxon>
        <taxon>Bacillati</taxon>
        <taxon>Bacillota</taxon>
        <taxon>Bacilli</taxon>
        <taxon>Bacillales</taxon>
        <taxon>Paenibacillaceae</taxon>
        <taxon>Cohnella</taxon>
    </lineage>
</organism>
<comment type="caution">
    <text evidence="2">The sequence shown here is derived from an EMBL/GenBank/DDBJ whole genome shotgun (WGS) entry which is preliminary data.</text>
</comment>
<dbReference type="GO" id="GO:0035438">
    <property type="term" value="F:cyclic-di-GMP binding"/>
    <property type="evidence" value="ECO:0007669"/>
    <property type="project" value="InterPro"/>
</dbReference>
<feature type="domain" description="PilZ" evidence="1">
    <location>
        <begin position="12"/>
        <end position="114"/>
    </location>
</feature>
<dbReference type="EMBL" id="JACJVO010000020">
    <property type="protein sequence ID" value="MBB6732479.1"/>
    <property type="molecule type" value="Genomic_DNA"/>
</dbReference>
<evidence type="ECO:0000313" key="2">
    <source>
        <dbReference type="EMBL" id="MBB6732479.1"/>
    </source>
</evidence>
<dbReference type="RefSeq" id="WP_185130141.1">
    <property type="nucleotide sequence ID" value="NZ_JACJVO010000020.1"/>
</dbReference>
<name>A0A7X0SP65_9BACL</name>
<sequence length="153" mass="17056">MNWEDAGSGFTRRKHVRLQMPAEEGALVRIVAIASRALASPPGRVRLANVSEGGCCFESGLRFPVLPEMRLELGWPIDDCPLALPGHIVWRADTVDGYRYGMKFALSEMQRTALIGRLNERLIELCPDQTKIHALYRMLSARPKPGRGKEASI</sequence>
<keyword evidence="3" id="KW-1185">Reference proteome</keyword>
<dbReference type="AlphaFoldDB" id="A0A7X0SP65"/>
<proteinExistence type="predicted"/>
<accession>A0A7X0SP65</accession>
<gene>
    <name evidence="2" type="ORF">H7C18_16280</name>
</gene>
<protein>
    <submittedName>
        <fullName evidence="2">PilZ domain-containing protein</fullName>
    </submittedName>
</protein>
<dbReference type="Proteomes" id="UP000564644">
    <property type="component" value="Unassembled WGS sequence"/>
</dbReference>
<evidence type="ECO:0000259" key="1">
    <source>
        <dbReference type="Pfam" id="PF07238"/>
    </source>
</evidence>
<reference evidence="2 3" key="1">
    <citation type="submission" date="2020-08" db="EMBL/GenBank/DDBJ databases">
        <title>Cohnella phylogeny.</title>
        <authorList>
            <person name="Dunlap C."/>
        </authorList>
    </citation>
    <scope>NUCLEOTIDE SEQUENCE [LARGE SCALE GENOMIC DNA]</scope>
    <source>
        <strain evidence="2 3">CBP 2801</strain>
    </source>
</reference>